<feature type="domain" description="Amine oxidase" evidence="3">
    <location>
        <begin position="85"/>
        <end position="651"/>
    </location>
</feature>
<feature type="transmembrane region" description="Helical" evidence="2">
    <location>
        <begin position="14"/>
        <end position="34"/>
    </location>
</feature>
<dbReference type="OrthoDB" id="45741at2759"/>
<dbReference type="PANTHER" id="PTHR10742">
    <property type="entry name" value="FLAVIN MONOAMINE OXIDASE"/>
    <property type="match status" value="1"/>
</dbReference>
<dbReference type="SUPFAM" id="SSF51905">
    <property type="entry name" value="FAD/NAD(P)-binding domain"/>
    <property type="match status" value="1"/>
</dbReference>
<keyword evidence="2" id="KW-0812">Transmembrane</keyword>
<dbReference type="InterPro" id="IPR036188">
    <property type="entry name" value="FAD/NAD-bd_sf"/>
</dbReference>
<dbReference type="InParanoid" id="A0A1E7EV45"/>
<dbReference type="Pfam" id="PF01593">
    <property type="entry name" value="Amino_oxidase"/>
    <property type="match status" value="1"/>
</dbReference>
<keyword evidence="5" id="KW-1185">Reference proteome</keyword>
<accession>A0A1E7EV45</accession>
<dbReference type="InterPro" id="IPR002937">
    <property type="entry name" value="Amino_oxidase"/>
</dbReference>
<protein>
    <submittedName>
        <fullName evidence="4">Amine oxidase</fullName>
    </submittedName>
</protein>
<dbReference type="InterPro" id="IPR050281">
    <property type="entry name" value="Flavin_monoamine_oxidase"/>
</dbReference>
<dbReference type="EMBL" id="KV784374">
    <property type="protein sequence ID" value="OEU09729.1"/>
    <property type="molecule type" value="Genomic_DNA"/>
</dbReference>
<evidence type="ECO:0000256" key="1">
    <source>
        <dbReference type="SAM" id="MobiDB-lite"/>
    </source>
</evidence>
<dbReference type="Proteomes" id="UP000095751">
    <property type="component" value="Unassembled WGS sequence"/>
</dbReference>
<dbReference type="Gene3D" id="3.90.660.10">
    <property type="match status" value="1"/>
</dbReference>
<feature type="region of interest" description="Disordered" evidence="1">
    <location>
        <begin position="56"/>
        <end position="76"/>
    </location>
</feature>
<reference evidence="4 5" key="1">
    <citation type="submission" date="2016-09" db="EMBL/GenBank/DDBJ databases">
        <title>Extensive genetic diversity and differential bi-allelic expression allows diatom success in the polar Southern Ocean.</title>
        <authorList>
            <consortium name="DOE Joint Genome Institute"/>
            <person name="Mock T."/>
            <person name="Otillar R.P."/>
            <person name="Strauss J."/>
            <person name="Dupont C."/>
            <person name="Frickenhaus S."/>
            <person name="Maumus F."/>
            <person name="Mcmullan M."/>
            <person name="Sanges R."/>
            <person name="Schmutz J."/>
            <person name="Toseland A."/>
            <person name="Valas R."/>
            <person name="Veluchamy A."/>
            <person name="Ward B.J."/>
            <person name="Allen A."/>
            <person name="Barry K."/>
            <person name="Falciatore A."/>
            <person name="Ferrante M."/>
            <person name="Fortunato A.E."/>
            <person name="Gloeckner G."/>
            <person name="Gruber A."/>
            <person name="Hipkin R."/>
            <person name="Janech M."/>
            <person name="Kroth P."/>
            <person name="Leese F."/>
            <person name="Lindquist E."/>
            <person name="Lyon B.R."/>
            <person name="Martin J."/>
            <person name="Mayer C."/>
            <person name="Parker M."/>
            <person name="Quesneville H."/>
            <person name="Raymond J."/>
            <person name="Uhlig C."/>
            <person name="Valentin K.U."/>
            <person name="Worden A.Z."/>
            <person name="Armbrust E.V."/>
            <person name="Bowler C."/>
            <person name="Green B."/>
            <person name="Moulton V."/>
            <person name="Van Oosterhout C."/>
            <person name="Grigoriev I."/>
        </authorList>
    </citation>
    <scope>NUCLEOTIDE SEQUENCE [LARGE SCALE GENOMIC DNA]</scope>
    <source>
        <strain evidence="4 5">CCMP1102</strain>
    </source>
</reference>
<proteinExistence type="predicted"/>
<dbReference type="GO" id="GO:0016491">
    <property type="term" value="F:oxidoreductase activity"/>
    <property type="evidence" value="ECO:0007669"/>
    <property type="project" value="InterPro"/>
</dbReference>
<keyword evidence="2" id="KW-0472">Membrane</keyword>
<organism evidence="4 5">
    <name type="scientific">Fragilariopsis cylindrus CCMP1102</name>
    <dbReference type="NCBI Taxonomy" id="635003"/>
    <lineage>
        <taxon>Eukaryota</taxon>
        <taxon>Sar</taxon>
        <taxon>Stramenopiles</taxon>
        <taxon>Ochrophyta</taxon>
        <taxon>Bacillariophyta</taxon>
        <taxon>Bacillariophyceae</taxon>
        <taxon>Bacillariophycidae</taxon>
        <taxon>Bacillariales</taxon>
        <taxon>Bacillariaceae</taxon>
        <taxon>Fragilariopsis</taxon>
    </lineage>
</organism>
<evidence type="ECO:0000313" key="4">
    <source>
        <dbReference type="EMBL" id="OEU09729.1"/>
    </source>
</evidence>
<sequence length="658" mass="73321">MTMMTMLAARNNKVVILIIAAISIIIIISININISSSSVSNNNNNNIISVVVNGFSSSSSSSSSYRTTKSRRRRSQQRLLVRAGFSGLSVAYHLMKMIDEDKEKEKDESRIGVIDIEIIEARNRIGGRVHSYNFLSSNQSISNSNLNSTTGGDNNSNGNGNGNGNEAPCWIDLGGQWLHGASYENPIRRLMEDDLDLTLVSKSNTNTNTNTNTNRFYKKRSTNVLFDKYGTKMNNGIVQRAKNLFYKSIDDLEVDDEDDDDLEDVNYDTRTSYQDLINNRLKPLYNEENEGGPLQLVSAKLANNLYYGFDGPDLIPQGSYKSVLDGIITKLNLNLVGHDISTEEYNDSRRDRRRSKSSSCRIRLRMNTKVSRIEYDNDNDNDDSEVSITVEKNISSTINITSITAAAAAAVGPEEEEEEELEEILKADYCVCTVPLGVLKSGDIQFIPPLSKEKQEAIHGIGFGILNKIVYKFPVSTNGTKFWGNDIKQFGYCHDDISLIKTYYDCTDDYIINDTTTPHKESKEAILIQFLAGKAADRIDPPPGGGSGIGISDEEIIEESMHTLRLIFGDDGIHNVPEPICTPIVTRWNNDQYSYGSYSYTKINSSAKMYTDIAAPATPSLFFAGEHTSKHYHSTVHGAWSTGKREAERIMEQISSIE</sequence>
<feature type="compositionally biased region" description="Low complexity" evidence="1">
    <location>
        <begin position="56"/>
        <end position="67"/>
    </location>
</feature>
<gene>
    <name evidence="4" type="ORF">FRACYDRAFT_264053</name>
</gene>
<evidence type="ECO:0000313" key="5">
    <source>
        <dbReference type="Proteomes" id="UP000095751"/>
    </source>
</evidence>
<dbReference type="PANTHER" id="PTHR10742:SF410">
    <property type="entry name" value="LYSINE-SPECIFIC HISTONE DEMETHYLASE 2"/>
    <property type="match status" value="1"/>
</dbReference>
<keyword evidence="2" id="KW-1133">Transmembrane helix</keyword>
<evidence type="ECO:0000256" key="2">
    <source>
        <dbReference type="SAM" id="Phobius"/>
    </source>
</evidence>
<evidence type="ECO:0000259" key="3">
    <source>
        <dbReference type="Pfam" id="PF01593"/>
    </source>
</evidence>
<dbReference type="KEGG" id="fcy:FRACYDRAFT_264053"/>
<dbReference type="AlphaFoldDB" id="A0A1E7EV45"/>
<name>A0A1E7EV45_9STRA</name>
<dbReference type="Gene3D" id="3.50.50.60">
    <property type="entry name" value="FAD/NAD(P)-binding domain"/>
    <property type="match status" value="2"/>
</dbReference>
<dbReference type="SUPFAM" id="SSF54373">
    <property type="entry name" value="FAD-linked reductases, C-terminal domain"/>
    <property type="match status" value="1"/>
</dbReference>